<dbReference type="SUPFAM" id="SSF56574">
    <property type="entry name" value="Serpins"/>
    <property type="match status" value="2"/>
</dbReference>
<reference evidence="6 7" key="1">
    <citation type="submission" date="2017-03" db="EMBL/GenBank/DDBJ databases">
        <title>Genome of the blue death feigning beetle - Asbolus verrucosus.</title>
        <authorList>
            <person name="Rider S.D."/>
        </authorList>
    </citation>
    <scope>NUCLEOTIDE SEQUENCE [LARGE SCALE GENOMIC DNA]</scope>
    <source>
        <strain evidence="6">Butters</strain>
        <tissue evidence="6">Head and leg muscle</tissue>
    </source>
</reference>
<gene>
    <name evidence="6" type="ORF">BDFB_008888</name>
</gene>
<dbReference type="Gene3D" id="2.30.39.10">
    <property type="entry name" value="Alpha-1-antitrypsin, domain 1"/>
    <property type="match status" value="2"/>
</dbReference>
<comment type="similarity">
    <text evidence="1 4">Belongs to the serpin family.</text>
</comment>
<dbReference type="SMART" id="SM00093">
    <property type="entry name" value="SERPIN"/>
    <property type="match status" value="2"/>
</dbReference>
<dbReference type="PANTHER" id="PTHR11461:SF211">
    <property type="entry name" value="GH10112P-RELATED"/>
    <property type="match status" value="1"/>
</dbReference>
<feature type="non-terminal residue" evidence="6">
    <location>
        <position position="1"/>
    </location>
</feature>
<dbReference type="PROSITE" id="PS00284">
    <property type="entry name" value="SERPIN"/>
    <property type="match status" value="2"/>
</dbReference>
<evidence type="ECO:0000313" key="6">
    <source>
        <dbReference type="EMBL" id="RZC42102.1"/>
    </source>
</evidence>
<dbReference type="AlphaFoldDB" id="A0A482WA77"/>
<dbReference type="GO" id="GO:0004867">
    <property type="term" value="F:serine-type endopeptidase inhibitor activity"/>
    <property type="evidence" value="ECO:0007669"/>
    <property type="project" value="UniProtKB-KW"/>
</dbReference>
<evidence type="ECO:0000313" key="7">
    <source>
        <dbReference type="Proteomes" id="UP000292052"/>
    </source>
</evidence>
<dbReference type="InterPro" id="IPR042185">
    <property type="entry name" value="Serpin_sf_2"/>
</dbReference>
<keyword evidence="7" id="KW-1185">Reference proteome</keyword>
<dbReference type="InterPro" id="IPR023795">
    <property type="entry name" value="Serpin_CS"/>
</dbReference>
<dbReference type="InterPro" id="IPR023796">
    <property type="entry name" value="Serpin_dom"/>
</dbReference>
<evidence type="ECO:0000256" key="4">
    <source>
        <dbReference type="RuleBase" id="RU000411"/>
    </source>
</evidence>
<organism evidence="6 7">
    <name type="scientific">Asbolus verrucosus</name>
    <name type="common">Desert ironclad beetle</name>
    <dbReference type="NCBI Taxonomy" id="1661398"/>
    <lineage>
        <taxon>Eukaryota</taxon>
        <taxon>Metazoa</taxon>
        <taxon>Ecdysozoa</taxon>
        <taxon>Arthropoda</taxon>
        <taxon>Hexapoda</taxon>
        <taxon>Insecta</taxon>
        <taxon>Pterygota</taxon>
        <taxon>Neoptera</taxon>
        <taxon>Endopterygota</taxon>
        <taxon>Coleoptera</taxon>
        <taxon>Polyphaga</taxon>
        <taxon>Cucujiformia</taxon>
        <taxon>Tenebrionidae</taxon>
        <taxon>Pimeliinae</taxon>
        <taxon>Asbolus</taxon>
    </lineage>
</organism>
<feature type="domain" description="Serpin" evidence="5">
    <location>
        <begin position="293"/>
        <end position="641"/>
    </location>
</feature>
<proteinExistence type="inferred from homology"/>
<dbReference type="Proteomes" id="UP000292052">
    <property type="component" value="Unassembled WGS sequence"/>
</dbReference>
<name>A0A482WA77_ASBVE</name>
<comment type="caution">
    <text evidence="6">The sequence shown here is derived from an EMBL/GenBank/DDBJ whole genome shotgun (WGS) entry which is preliminary data.</text>
</comment>
<sequence>NDRYTLSIANKIYVQKDFTIKRDFARAATEVFDADVENIDFIQKRRAAGRMNAWVENQTNNKIKNLISPDILDEYTKTILINAIYFQGNWSNKFLNRLTEKKNFYKTNQDVVQVDTMHQYRQWFNYYQSPHLNAKFLEMPFVGRDVSMVFVLPNERGGLATLENQIENVFAPQPLRRSFLNIQLPKFKIETTLSLVNVLKNLGINKAFDEYEADLSGIAGRKGDLHISDVLQKTYVDIEEGGVEAAGATYVRVSPLLSLDFDPEESEPEEFVADHPFLFYIKAKTFIIFAGKNFLTSPYSVETVLALLHSGCKGETAQEIRSSLHLPDDKSKMESGIKESLSVLKGNDEYKFHTANKIYIKDGVGIKEEFKKAATQIYKADVENVNFAESSKAAKTMNDWVEKQTNNKIKDLISSKALNEDTRAILINAIYFKGQWTEEFDKGSTKKNDFYKTKNDVIKVDTMHQYKTRFGYYENSELKAKFLEMPFEGGDISMVIVLPDEREGLASLEKQTEKVFAPQNLSRELVDVALPKFRVESTLELTRILKDLGVKKAFEAERADLSGIAGEKGDLIISEAVQKTYIDVAERGVEAAAATYINMIAGASPVFRKEPEPKKFIADHPFIFYVKVRSFIVFAGRVSSPH</sequence>
<keyword evidence="2" id="KW-0646">Protease inhibitor</keyword>
<protein>
    <submittedName>
        <fullName evidence="6">Serpin domain containing protein</fullName>
    </submittedName>
</protein>
<feature type="domain" description="Serpin" evidence="5">
    <location>
        <begin position="1"/>
        <end position="292"/>
    </location>
</feature>
<dbReference type="InterPro" id="IPR042178">
    <property type="entry name" value="Serpin_sf_1"/>
</dbReference>
<dbReference type="OrthoDB" id="671595at2759"/>
<dbReference type="GO" id="GO:0005615">
    <property type="term" value="C:extracellular space"/>
    <property type="evidence" value="ECO:0007669"/>
    <property type="project" value="InterPro"/>
</dbReference>
<dbReference type="InterPro" id="IPR036186">
    <property type="entry name" value="Serpin_sf"/>
</dbReference>
<dbReference type="InterPro" id="IPR000215">
    <property type="entry name" value="Serpin_fam"/>
</dbReference>
<evidence type="ECO:0000256" key="2">
    <source>
        <dbReference type="ARBA" id="ARBA00022690"/>
    </source>
</evidence>
<dbReference type="PANTHER" id="PTHR11461">
    <property type="entry name" value="SERINE PROTEASE INHIBITOR, SERPIN"/>
    <property type="match status" value="1"/>
</dbReference>
<feature type="non-terminal residue" evidence="6">
    <location>
        <position position="642"/>
    </location>
</feature>
<dbReference type="Pfam" id="PF00079">
    <property type="entry name" value="Serpin"/>
    <property type="match status" value="1"/>
</dbReference>
<dbReference type="Gene3D" id="3.30.497.10">
    <property type="entry name" value="Antithrombin, subunit I, domain 2"/>
    <property type="match status" value="2"/>
</dbReference>
<keyword evidence="3" id="KW-0722">Serine protease inhibitor</keyword>
<dbReference type="EMBL" id="QDEB01010885">
    <property type="protein sequence ID" value="RZC42102.1"/>
    <property type="molecule type" value="Genomic_DNA"/>
</dbReference>
<dbReference type="CDD" id="cd19955">
    <property type="entry name" value="serpin48-like_insects"/>
    <property type="match status" value="1"/>
</dbReference>
<evidence type="ECO:0000256" key="1">
    <source>
        <dbReference type="ARBA" id="ARBA00009500"/>
    </source>
</evidence>
<accession>A0A482WA77</accession>
<evidence type="ECO:0000256" key="3">
    <source>
        <dbReference type="ARBA" id="ARBA00022900"/>
    </source>
</evidence>
<evidence type="ECO:0000259" key="5">
    <source>
        <dbReference type="SMART" id="SM00093"/>
    </source>
</evidence>